<accession>W1NJV0</accession>
<dbReference type="Proteomes" id="UP000017836">
    <property type="component" value="Unassembled WGS sequence"/>
</dbReference>
<proteinExistence type="predicted"/>
<dbReference type="EMBL" id="KI397475">
    <property type="protein sequence ID" value="ERM95509.1"/>
    <property type="molecule type" value="Genomic_DNA"/>
</dbReference>
<organism evidence="1 2">
    <name type="scientific">Amborella trichopoda</name>
    <dbReference type="NCBI Taxonomy" id="13333"/>
    <lineage>
        <taxon>Eukaryota</taxon>
        <taxon>Viridiplantae</taxon>
        <taxon>Streptophyta</taxon>
        <taxon>Embryophyta</taxon>
        <taxon>Tracheophyta</taxon>
        <taxon>Spermatophyta</taxon>
        <taxon>Magnoliopsida</taxon>
        <taxon>Amborellales</taxon>
        <taxon>Amborellaceae</taxon>
        <taxon>Amborella</taxon>
    </lineage>
</organism>
<name>W1NJV0_AMBTC</name>
<keyword evidence="2" id="KW-1185">Reference proteome</keyword>
<evidence type="ECO:0000313" key="1">
    <source>
        <dbReference type="EMBL" id="ERM95509.1"/>
    </source>
</evidence>
<dbReference type="HOGENOM" id="CLU_1379815_0_0_1"/>
<dbReference type="AlphaFoldDB" id="W1NJV0"/>
<evidence type="ECO:0000313" key="2">
    <source>
        <dbReference type="Proteomes" id="UP000017836"/>
    </source>
</evidence>
<dbReference type="Gramene" id="ERM95509">
    <property type="protein sequence ID" value="ERM95509"/>
    <property type="gene ID" value="AMTR_s00151p00073080"/>
</dbReference>
<reference evidence="2" key="1">
    <citation type="journal article" date="2013" name="Science">
        <title>The Amborella genome and the evolution of flowering plants.</title>
        <authorList>
            <consortium name="Amborella Genome Project"/>
        </authorList>
    </citation>
    <scope>NUCLEOTIDE SEQUENCE [LARGE SCALE GENOMIC DNA]</scope>
</reference>
<protein>
    <submittedName>
        <fullName evidence="1">Uncharacterized protein</fullName>
    </submittedName>
</protein>
<gene>
    <name evidence="1" type="ORF">AMTR_s00151p00073080</name>
</gene>
<sequence length="198" mass="22238">MASKVMNEGVLAASLAPCGLQGEGVRAGSPAKHDLMKLMAGGEDLMLSEAPPKVVDYVEACPLLTLCFPLGKHSKLSPFQHHVKEAVALDSYTRLWMYPLFRRSFTRKGCSSQRPAFEPLMVDLLALVVLDKEVEGLNVEDGDLLPVHDELDDLLWRRLKCSLSRWCTMTMRKLDLMRGVLMSLVRLWSKWMSPHPSM</sequence>